<evidence type="ECO:0000313" key="1">
    <source>
        <dbReference type="EMBL" id="KEH31913.1"/>
    </source>
</evidence>
<gene>
    <name evidence="1" type="ordered locus">MTR_4g107995</name>
    <name evidence="2" type="ORF">MtrunA17_Chr4g0060291</name>
</gene>
<evidence type="ECO:0000313" key="3">
    <source>
        <dbReference type="EnsemblPlants" id="KEH31913"/>
    </source>
</evidence>
<dbReference type="AlphaFoldDB" id="A0A072US84"/>
<reference evidence="2" key="4">
    <citation type="journal article" date="2018" name="Nat. Plants">
        <title>Whole-genome landscape of Medicago truncatula symbiotic genes.</title>
        <authorList>
            <person name="Pecrix Y."/>
            <person name="Gamas P."/>
            <person name="Carrere S."/>
        </authorList>
    </citation>
    <scope>NUCLEOTIDE SEQUENCE</scope>
    <source>
        <tissue evidence="2">Leaves</tissue>
    </source>
</reference>
<protein>
    <submittedName>
        <fullName evidence="1 3">Uncharacterized protein</fullName>
    </submittedName>
</protein>
<dbReference type="Gramene" id="rna26346">
    <property type="protein sequence ID" value="RHN63621.1"/>
    <property type="gene ID" value="gene26346"/>
</dbReference>
<evidence type="ECO:0000313" key="4">
    <source>
        <dbReference type="Proteomes" id="UP000002051"/>
    </source>
</evidence>
<proteinExistence type="predicted"/>
<name>A0A072US84_MEDTR</name>
<sequence length="80" mass="9252">MPNSTKLRASVFSIIFRWQVSLRLCTMEMGQKIYQYAGKLITIMLEMDWGLPVVAEFKPNTMGECRVTPYNVSEIESTDR</sequence>
<accession>A0A072US84</accession>
<organism evidence="1 4">
    <name type="scientific">Medicago truncatula</name>
    <name type="common">Barrel medic</name>
    <name type="synonym">Medicago tribuloides</name>
    <dbReference type="NCBI Taxonomy" id="3880"/>
    <lineage>
        <taxon>Eukaryota</taxon>
        <taxon>Viridiplantae</taxon>
        <taxon>Streptophyta</taxon>
        <taxon>Embryophyta</taxon>
        <taxon>Tracheophyta</taxon>
        <taxon>Spermatophyta</taxon>
        <taxon>Magnoliopsida</taxon>
        <taxon>eudicotyledons</taxon>
        <taxon>Gunneridae</taxon>
        <taxon>Pentapetalae</taxon>
        <taxon>rosids</taxon>
        <taxon>fabids</taxon>
        <taxon>Fabales</taxon>
        <taxon>Fabaceae</taxon>
        <taxon>Papilionoideae</taxon>
        <taxon>50 kb inversion clade</taxon>
        <taxon>NPAAA clade</taxon>
        <taxon>Hologalegina</taxon>
        <taxon>IRL clade</taxon>
        <taxon>Trifolieae</taxon>
        <taxon>Medicago</taxon>
    </lineage>
</organism>
<dbReference type="Proteomes" id="UP000002051">
    <property type="component" value="Chromosome 4"/>
</dbReference>
<keyword evidence="4" id="KW-1185">Reference proteome</keyword>
<reference evidence="1 4" key="1">
    <citation type="journal article" date="2011" name="Nature">
        <title>The Medicago genome provides insight into the evolution of rhizobial symbioses.</title>
        <authorList>
            <person name="Young N.D."/>
            <person name="Debelle F."/>
            <person name="Oldroyd G.E."/>
            <person name="Geurts R."/>
            <person name="Cannon S.B."/>
            <person name="Udvardi M.K."/>
            <person name="Benedito V.A."/>
            <person name="Mayer K.F."/>
            <person name="Gouzy J."/>
            <person name="Schoof H."/>
            <person name="Van de Peer Y."/>
            <person name="Proost S."/>
            <person name="Cook D.R."/>
            <person name="Meyers B.C."/>
            <person name="Spannagl M."/>
            <person name="Cheung F."/>
            <person name="De Mita S."/>
            <person name="Krishnakumar V."/>
            <person name="Gundlach H."/>
            <person name="Zhou S."/>
            <person name="Mudge J."/>
            <person name="Bharti A.K."/>
            <person name="Murray J.D."/>
            <person name="Naoumkina M.A."/>
            <person name="Rosen B."/>
            <person name="Silverstein K.A."/>
            <person name="Tang H."/>
            <person name="Rombauts S."/>
            <person name="Zhao P.X."/>
            <person name="Zhou P."/>
            <person name="Barbe V."/>
            <person name="Bardou P."/>
            <person name="Bechner M."/>
            <person name="Bellec A."/>
            <person name="Berger A."/>
            <person name="Berges H."/>
            <person name="Bidwell S."/>
            <person name="Bisseling T."/>
            <person name="Choisne N."/>
            <person name="Couloux A."/>
            <person name="Denny R."/>
            <person name="Deshpande S."/>
            <person name="Dai X."/>
            <person name="Doyle J.J."/>
            <person name="Dudez A.M."/>
            <person name="Farmer A.D."/>
            <person name="Fouteau S."/>
            <person name="Franken C."/>
            <person name="Gibelin C."/>
            <person name="Gish J."/>
            <person name="Goldstein S."/>
            <person name="Gonzalez A.J."/>
            <person name="Green P.J."/>
            <person name="Hallab A."/>
            <person name="Hartog M."/>
            <person name="Hua A."/>
            <person name="Humphray S.J."/>
            <person name="Jeong D.H."/>
            <person name="Jing Y."/>
            <person name="Jocker A."/>
            <person name="Kenton S.M."/>
            <person name="Kim D.J."/>
            <person name="Klee K."/>
            <person name="Lai H."/>
            <person name="Lang C."/>
            <person name="Lin S."/>
            <person name="Macmil S.L."/>
            <person name="Magdelenat G."/>
            <person name="Matthews L."/>
            <person name="McCorrison J."/>
            <person name="Monaghan E.L."/>
            <person name="Mun J.H."/>
            <person name="Najar F.Z."/>
            <person name="Nicholson C."/>
            <person name="Noirot C."/>
            <person name="O'Bleness M."/>
            <person name="Paule C.R."/>
            <person name="Poulain J."/>
            <person name="Prion F."/>
            <person name="Qin B."/>
            <person name="Qu C."/>
            <person name="Retzel E.F."/>
            <person name="Riddle C."/>
            <person name="Sallet E."/>
            <person name="Samain S."/>
            <person name="Samson N."/>
            <person name="Sanders I."/>
            <person name="Saurat O."/>
            <person name="Scarpelli C."/>
            <person name="Schiex T."/>
            <person name="Segurens B."/>
            <person name="Severin A.J."/>
            <person name="Sherrier D.J."/>
            <person name="Shi R."/>
            <person name="Sims S."/>
            <person name="Singer S.R."/>
            <person name="Sinharoy S."/>
            <person name="Sterck L."/>
            <person name="Viollet A."/>
            <person name="Wang B.B."/>
            <person name="Wang K."/>
            <person name="Wang M."/>
            <person name="Wang X."/>
            <person name="Warfsmann J."/>
            <person name="Weissenbach J."/>
            <person name="White D.D."/>
            <person name="White J.D."/>
            <person name="Wiley G.B."/>
            <person name="Wincker P."/>
            <person name="Xing Y."/>
            <person name="Yang L."/>
            <person name="Yao Z."/>
            <person name="Ying F."/>
            <person name="Zhai J."/>
            <person name="Zhou L."/>
            <person name="Zuber A."/>
            <person name="Denarie J."/>
            <person name="Dixon R.A."/>
            <person name="May G.D."/>
            <person name="Schwartz D.C."/>
            <person name="Rogers J."/>
            <person name="Quetier F."/>
            <person name="Town C.D."/>
            <person name="Roe B.A."/>
        </authorList>
    </citation>
    <scope>NUCLEOTIDE SEQUENCE [LARGE SCALE GENOMIC DNA]</scope>
    <source>
        <strain evidence="1">A17</strain>
        <strain evidence="3 4">cv. Jemalong A17</strain>
    </source>
</reference>
<dbReference type="EMBL" id="PSQE01000004">
    <property type="protein sequence ID" value="RHN63621.1"/>
    <property type="molecule type" value="Genomic_DNA"/>
</dbReference>
<dbReference type="HOGENOM" id="CLU_2593403_0_0_1"/>
<reference evidence="3" key="3">
    <citation type="submission" date="2015-04" db="UniProtKB">
        <authorList>
            <consortium name="EnsemblPlants"/>
        </authorList>
    </citation>
    <scope>IDENTIFICATION</scope>
    <source>
        <strain evidence="3">cv. Jemalong A17</strain>
    </source>
</reference>
<reference evidence="1 4" key="2">
    <citation type="journal article" date="2014" name="BMC Genomics">
        <title>An improved genome release (version Mt4.0) for the model legume Medicago truncatula.</title>
        <authorList>
            <person name="Tang H."/>
            <person name="Krishnakumar V."/>
            <person name="Bidwell S."/>
            <person name="Rosen B."/>
            <person name="Chan A."/>
            <person name="Zhou S."/>
            <person name="Gentzbittel L."/>
            <person name="Childs K.L."/>
            <person name="Yandell M."/>
            <person name="Gundlach H."/>
            <person name="Mayer K.F."/>
            <person name="Schwartz D.C."/>
            <person name="Town C.D."/>
        </authorList>
    </citation>
    <scope>GENOME REANNOTATION</scope>
    <source>
        <strain evidence="1">A17</strain>
        <strain evidence="3 4">cv. Jemalong A17</strain>
    </source>
</reference>
<dbReference type="EMBL" id="CM001220">
    <property type="protein sequence ID" value="KEH31913.1"/>
    <property type="molecule type" value="Genomic_DNA"/>
</dbReference>
<dbReference type="EnsemblPlants" id="KEH31913">
    <property type="protein sequence ID" value="KEH31913"/>
    <property type="gene ID" value="MTR_4g107995"/>
</dbReference>
<dbReference type="Proteomes" id="UP000265566">
    <property type="component" value="Chromosome 4"/>
</dbReference>
<evidence type="ECO:0000313" key="2">
    <source>
        <dbReference type="EMBL" id="RHN63621.1"/>
    </source>
</evidence>